<dbReference type="InterPro" id="IPR010432">
    <property type="entry name" value="RDD"/>
</dbReference>
<comment type="subcellular location">
    <subcellularLocation>
        <location evidence="1">Cell membrane</location>
        <topology evidence="1">Multi-pass membrane protein</topology>
    </subcellularLocation>
</comment>
<feature type="transmembrane region" description="Helical" evidence="6">
    <location>
        <begin position="18"/>
        <end position="38"/>
    </location>
</feature>
<gene>
    <name evidence="8" type="ORF">GCM10023340_32090</name>
</gene>
<feature type="domain" description="RDD" evidence="7">
    <location>
        <begin position="11"/>
        <end position="123"/>
    </location>
</feature>
<evidence type="ECO:0000256" key="1">
    <source>
        <dbReference type="ARBA" id="ARBA00004651"/>
    </source>
</evidence>
<evidence type="ECO:0000259" key="7">
    <source>
        <dbReference type="Pfam" id="PF06271"/>
    </source>
</evidence>
<evidence type="ECO:0000256" key="2">
    <source>
        <dbReference type="ARBA" id="ARBA00022475"/>
    </source>
</evidence>
<organism evidence="8 9">
    <name type="scientific">Nocardioides marinquilinus</name>
    <dbReference type="NCBI Taxonomy" id="1210400"/>
    <lineage>
        <taxon>Bacteria</taxon>
        <taxon>Bacillati</taxon>
        <taxon>Actinomycetota</taxon>
        <taxon>Actinomycetes</taxon>
        <taxon>Propionibacteriales</taxon>
        <taxon>Nocardioidaceae</taxon>
        <taxon>Nocardioides</taxon>
    </lineage>
</organism>
<evidence type="ECO:0000313" key="9">
    <source>
        <dbReference type="Proteomes" id="UP001500221"/>
    </source>
</evidence>
<proteinExistence type="predicted"/>
<dbReference type="Pfam" id="PF06271">
    <property type="entry name" value="RDD"/>
    <property type="match status" value="1"/>
</dbReference>
<keyword evidence="9" id="KW-1185">Reference proteome</keyword>
<evidence type="ECO:0000313" key="8">
    <source>
        <dbReference type="EMBL" id="GAA5152182.1"/>
    </source>
</evidence>
<sequence length="144" mass="15711">MVQPAEAGFETASWPRRFAAILVDWIASTLVVVAFVGVDEYLDPGSPASFFVLVVFVLESAVLTWLLAGSFGKIATGLRVVPADGRLRPISPLRFLVRQVLVALVVPPLVFKPDGRGLHDLAADTATVRRPVFDEMLARARSRR</sequence>
<reference evidence="9" key="1">
    <citation type="journal article" date="2019" name="Int. J. Syst. Evol. Microbiol.">
        <title>The Global Catalogue of Microorganisms (GCM) 10K type strain sequencing project: providing services to taxonomists for standard genome sequencing and annotation.</title>
        <authorList>
            <consortium name="The Broad Institute Genomics Platform"/>
            <consortium name="The Broad Institute Genome Sequencing Center for Infectious Disease"/>
            <person name="Wu L."/>
            <person name="Ma J."/>
        </authorList>
    </citation>
    <scope>NUCLEOTIDE SEQUENCE [LARGE SCALE GENOMIC DNA]</scope>
    <source>
        <strain evidence="9">JCM 18459</strain>
    </source>
</reference>
<keyword evidence="5 6" id="KW-0472">Membrane</keyword>
<protein>
    <submittedName>
        <fullName evidence="8">RDD family protein</fullName>
    </submittedName>
</protein>
<dbReference type="InterPro" id="IPR051791">
    <property type="entry name" value="Pra-immunoreactive"/>
</dbReference>
<name>A0ABP9PUQ1_9ACTN</name>
<dbReference type="RefSeq" id="WP_345460733.1">
    <property type="nucleotide sequence ID" value="NZ_BAABKG010000004.1"/>
</dbReference>
<dbReference type="Proteomes" id="UP001500221">
    <property type="component" value="Unassembled WGS sequence"/>
</dbReference>
<comment type="caution">
    <text evidence="8">The sequence shown here is derived from an EMBL/GenBank/DDBJ whole genome shotgun (WGS) entry which is preliminary data.</text>
</comment>
<evidence type="ECO:0000256" key="4">
    <source>
        <dbReference type="ARBA" id="ARBA00022989"/>
    </source>
</evidence>
<evidence type="ECO:0000256" key="5">
    <source>
        <dbReference type="ARBA" id="ARBA00023136"/>
    </source>
</evidence>
<evidence type="ECO:0000256" key="6">
    <source>
        <dbReference type="SAM" id="Phobius"/>
    </source>
</evidence>
<accession>A0ABP9PUQ1</accession>
<feature type="transmembrane region" description="Helical" evidence="6">
    <location>
        <begin position="50"/>
        <end position="72"/>
    </location>
</feature>
<keyword evidence="4 6" id="KW-1133">Transmembrane helix</keyword>
<evidence type="ECO:0000256" key="3">
    <source>
        <dbReference type="ARBA" id="ARBA00022692"/>
    </source>
</evidence>
<dbReference type="EMBL" id="BAABKG010000004">
    <property type="protein sequence ID" value="GAA5152182.1"/>
    <property type="molecule type" value="Genomic_DNA"/>
</dbReference>
<dbReference type="PANTHER" id="PTHR36115:SF6">
    <property type="entry name" value="PROLINE-RICH ANTIGEN HOMOLOG"/>
    <property type="match status" value="1"/>
</dbReference>
<dbReference type="PANTHER" id="PTHR36115">
    <property type="entry name" value="PROLINE-RICH ANTIGEN HOMOLOG-RELATED"/>
    <property type="match status" value="1"/>
</dbReference>
<keyword evidence="2" id="KW-1003">Cell membrane</keyword>
<keyword evidence="3 6" id="KW-0812">Transmembrane</keyword>